<keyword evidence="1" id="KW-0732">Signal</keyword>
<feature type="domain" description="T20D4.11-like" evidence="2">
    <location>
        <begin position="30"/>
        <end position="196"/>
    </location>
</feature>
<organism evidence="3 4">
    <name type="scientific">Caenorhabditis tropicalis</name>
    <dbReference type="NCBI Taxonomy" id="1561998"/>
    <lineage>
        <taxon>Eukaryota</taxon>
        <taxon>Metazoa</taxon>
        <taxon>Ecdysozoa</taxon>
        <taxon>Nematoda</taxon>
        <taxon>Chromadorea</taxon>
        <taxon>Rhabditida</taxon>
        <taxon>Rhabditina</taxon>
        <taxon>Rhabditomorpha</taxon>
        <taxon>Rhabditoidea</taxon>
        <taxon>Rhabditidae</taxon>
        <taxon>Peloderinae</taxon>
        <taxon>Caenorhabditis</taxon>
    </lineage>
</organism>
<evidence type="ECO:0000313" key="3">
    <source>
        <dbReference type="Proteomes" id="UP000095282"/>
    </source>
</evidence>
<accession>A0A1I7UWB6</accession>
<feature type="signal peptide" evidence="1">
    <location>
        <begin position="1"/>
        <end position="22"/>
    </location>
</feature>
<reference evidence="4" key="1">
    <citation type="submission" date="2016-11" db="UniProtKB">
        <authorList>
            <consortium name="WormBaseParasite"/>
        </authorList>
    </citation>
    <scope>IDENTIFICATION</scope>
</reference>
<proteinExistence type="predicted"/>
<dbReference type="WBParaSite" id="Csp11.Scaffold630.g19991.t2">
    <property type="protein sequence ID" value="Csp11.Scaffold630.g19991.t2"/>
    <property type="gene ID" value="Csp11.Scaffold630.g19991"/>
</dbReference>
<dbReference type="PIRSF" id="PIRSF015697">
    <property type="entry name" value="UCP015697"/>
    <property type="match status" value="1"/>
</dbReference>
<protein>
    <submittedName>
        <fullName evidence="4">DUF19 domain-containing protein</fullName>
    </submittedName>
</protein>
<dbReference type="AlphaFoldDB" id="A0A1I7UWB6"/>
<evidence type="ECO:0000256" key="1">
    <source>
        <dbReference type="SAM" id="SignalP"/>
    </source>
</evidence>
<dbReference type="InterPro" id="IPR016638">
    <property type="entry name" value="UPF0376"/>
</dbReference>
<sequence length="199" mass="22577">MKIHLFLLLPILFLFYSPTISSESSSPFGCSTEDLQLTVTCRPKLTKLTDEMKKNPLNSGFPSVETLQKMSAYCKEAMECVSTARCEAIKEKMNKFSKMCQTIDFMKGPYAQCAAKLKASRDKTECIQWYFSDKTCVSFFIKSHSNSEIQMSTDQKCAQFKAKKQCIEKDFGKSCGDSTLKSFRENLDYVSKFVGCPVH</sequence>
<evidence type="ECO:0000313" key="4">
    <source>
        <dbReference type="WBParaSite" id="Csp11.Scaffold630.g19991.t2"/>
    </source>
</evidence>
<name>A0A1I7UWB6_9PELO</name>
<evidence type="ECO:0000259" key="2">
    <source>
        <dbReference type="Pfam" id="PF01579"/>
    </source>
</evidence>
<dbReference type="Proteomes" id="UP000095282">
    <property type="component" value="Unplaced"/>
</dbReference>
<dbReference type="PANTHER" id="PTHR31897">
    <property type="entry name" value="PROTEIN CBG17011-RELATED"/>
    <property type="match status" value="1"/>
</dbReference>
<dbReference type="Pfam" id="PF01579">
    <property type="entry name" value="DUF19"/>
    <property type="match status" value="1"/>
</dbReference>
<dbReference type="InterPro" id="IPR002542">
    <property type="entry name" value="T20D4.11-like_dom"/>
</dbReference>
<dbReference type="STRING" id="1561998.A0A1I7UWB6"/>
<dbReference type="PANTHER" id="PTHR31897:SF9">
    <property type="entry name" value="DUF19 DOMAIN-CONTAINING PROTEIN"/>
    <property type="match status" value="1"/>
</dbReference>
<keyword evidence="3" id="KW-1185">Reference proteome</keyword>
<feature type="chain" id="PRO_5009309453" evidence="1">
    <location>
        <begin position="23"/>
        <end position="199"/>
    </location>
</feature>